<proteinExistence type="predicted"/>
<accession>A0AAN8Y123</accession>
<feature type="region of interest" description="Disordered" evidence="1">
    <location>
        <begin position="37"/>
        <end position="78"/>
    </location>
</feature>
<sequence length="78" mass="8897">MDDKKVHTFEQFVSELNPEEKTILVTLWYLQTLIDERDSSLSTPPPPPSSVEPKDNGEVNKLNDEKPDRKGKGIAFKK</sequence>
<evidence type="ECO:0000313" key="3">
    <source>
        <dbReference type="Proteomes" id="UP001371456"/>
    </source>
</evidence>
<evidence type="ECO:0000313" key="2">
    <source>
        <dbReference type="EMBL" id="KAK6775359.1"/>
    </source>
</evidence>
<protein>
    <submittedName>
        <fullName evidence="2">Uncharacterized protein</fullName>
    </submittedName>
</protein>
<keyword evidence="3" id="KW-1185">Reference proteome</keyword>
<dbReference type="AlphaFoldDB" id="A0AAN8Y123"/>
<comment type="caution">
    <text evidence="2">The sequence shown here is derived from an EMBL/GenBank/DDBJ whole genome shotgun (WGS) entry which is preliminary data.</text>
</comment>
<dbReference type="EMBL" id="JBANQN010000011">
    <property type="protein sequence ID" value="KAK6775359.1"/>
    <property type="molecule type" value="Genomic_DNA"/>
</dbReference>
<feature type="compositionally biased region" description="Basic and acidic residues" evidence="1">
    <location>
        <begin position="52"/>
        <end position="71"/>
    </location>
</feature>
<reference evidence="2 3" key="1">
    <citation type="submission" date="2024-02" db="EMBL/GenBank/DDBJ databases">
        <title>de novo genome assembly of Solanum bulbocastanum strain 11H21.</title>
        <authorList>
            <person name="Hosaka A.J."/>
        </authorList>
    </citation>
    <scope>NUCLEOTIDE SEQUENCE [LARGE SCALE GENOMIC DNA]</scope>
    <source>
        <tissue evidence="2">Young leaves</tissue>
    </source>
</reference>
<organism evidence="2 3">
    <name type="scientific">Solanum bulbocastanum</name>
    <name type="common">Wild potato</name>
    <dbReference type="NCBI Taxonomy" id="147425"/>
    <lineage>
        <taxon>Eukaryota</taxon>
        <taxon>Viridiplantae</taxon>
        <taxon>Streptophyta</taxon>
        <taxon>Embryophyta</taxon>
        <taxon>Tracheophyta</taxon>
        <taxon>Spermatophyta</taxon>
        <taxon>Magnoliopsida</taxon>
        <taxon>eudicotyledons</taxon>
        <taxon>Gunneridae</taxon>
        <taxon>Pentapetalae</taxon>
        <taxon>asterids</taxon>
        <taxon>lamiids</taxon>
        <taxon>Solanales</taxon>
        <taxon>Solanaceae</taxon>
        <taxon>Solanoideae</taxon>
        <taxon>Solaneae</taxon>
        <taxon>Solanum</taxon>
    </lineage>
</organism>
<evidence type="ECO:0000256" key="1">
    <source>
        <dbReference type="SAM" id="MobiDB-lite"/>
    </source>
</evidence>
<gene>
    <name evidence="2" type="ORF">RDI58_026360</name>
</gene>
<dbReference type="Proteomes" id="UP001371456">
    <property type="component" value="Unassembled WGS sequence"/>
</dbReference>
<name>A0AAN8Y123_SOLBU</name>